<accession>G2YAL9</accession>
<protein>
    <submittedName>
        <fullName evidence="2">Uncharacterized protein</fullName>
    </submittedName>
</protein>
<gene>
    <name evidence="2" type="ORF">BofuT4_P103880.1</name>
</gene>
<name>G2YAL9_BOTF4</name>
<evidence type="ECO:0000256" key="1">
    <source>
        <dbReference type="SAM" id="SignalP"/>
    </source>
</evidence>
<evidence type="ECO:0000313" key="2">
    <source>
        <dbReference type="EMBL" id="CCD34260.1"/>
    </source>
</evidence>
<dbReference type="EMBL" id="FQ790305">
    <property type="protein sequence ID" value="CCD34260.1"/>
    <property type="molecule type" value="Genomic_DNA"/>
</dbReference>
<feature type="signal peptide" evidence="1">
    <location>
        <begin position="1"/>
        <end position="18"/>
    </location>
</feature>
<keyword evidence="1" id="KW-0732">Signal</keyword>
<evidence type="ECO:0000313" key="3">
    <source>
        <dbReference type="Proteomes" id="UP000008177"/>
    </source>
</evidence>
<reference evidence="3" key="1">
    <citation type="journal article" date="2011" name="PLoS Genet.">
        <title>Genomic analysis of the necrotrophic fungal pathogens Sclerotinia sclerotiorum and Botrytis cinerea.</title>
        <authorList>
            <person name="Amselem J."/>
            <person name="Cuomo C.A."/>
            <person name="van Kan J.A."/>
            <person name="Viaud M."/>
            <person name="Benito E.P."/>
            <person name="Couloux A."/>
            <person name="Coutinho P.M."/>
            <person name="de Vries R.P."/>
            <person name="Dyer P.S."/>
            <person name="Fillinger S."/>
            <person name="Fournier E."/>
            <person name="Gout L."/>
            <person name="Hahn M."/>
            <person name="Kohn L."/>
            <person name="Lapalu N."/>
            <person name="Plummer K.M."/>
            <person name="Pradier J.M."/>
            <person name="Quevillon E."/>
            <person name="Sharon A."/>
            <person name="Simon A."/>
            <person name="ten Have A."/>
            <person name="Tudzynski B."/>
            <person name="Tudzynski P."/>
            <person name="Wincker P."/>
            <person name="Andrew M."/>
            <person name="Anthouard V."/>
            <person name="Beever R.E."/>
            <person name="Beffa R."/>
            <person name="Benoit I."/>
            <person name="Bouzid O."/>
            <person name="Brault B."/>
            <person name="Chen Z."/>
            <person name="Choquer M."/>
            <person name="Collemare J."/>
            <person name="Cotton P."/>
            <person name="Danchin E.G."/>
            <person name="Da Silva C."/>
            <person name="Gautier A."/>
            <person name="Giraud C."/>
            <person name="Giraud T."/>
            <person name="Gonzalez C."/>
            <person name="Grossetete S."/>
            <person name="Guldener U."/>
            <person name="Henrissat B."/>
            <person name="Howlett B.J."/>
            <person name="Kodira C."/>
            <person name="Kretschmer M."/>
            <person name="Lappartient A."/>
            <person name="Leroch M."/>
            <person name="Levis C."/>
            <person name="Mauceli E."/>
            <person name="Neuveglise C."/>
            <person name="Oeser B."/>
            <person name="Pearson M."/>
            <person name="Poulain J."/>
            <person name="Poussereau N."/>
            <person name="Quesneville H."/>
            <person name="Rascle C."/>
            <person name="Schumacher J."/>
            <person name="Segurens B."/>
            <person name="Sexton A."/>
            <person name="Silva E."/>
            <person name="Sirven C."/>
            <person name="Soanes D.M."/>
            <person name="Talbot N.J."/>
            <person name="Templeton M."/>
            <person name="Yandava C."/>
            <person name="Yarden O."/>
            <person name="Zeng Q."/>
            <person name="Rollins J.A."/>
            <person name="Lebrun M.H."/>
            <person name="Dickman M."/>
        </authorList>
    </citation>
    <scope>NUCLEOTIDE SEQUENCE [LARGE SCALE GENOMIC DNA]</scope>
    <source>
        <strain evidence="3">T4</strain>
    </source>
</reference>
<dbReference type="AlphaFoldDB" id="G2YAL9"/>
<dbReference type="OrthoDB" id="10449837at2759"/>
<proteinExistence type="predicted"/>
<feature type="chain" id="PRO_5003440005" evidence="1">
    <location>
        <begin position="19"/>
        <end position="124"/>
    </location>
</feature>
<dbReference type="HOGENOM" id="CLU_2183552_0_0_1"/>
<dbReference type="InParanoid" id="G2YAL9"/>
<organism evidence="2 3">
    <name type="scientific">Botryotinia fuckeliana (strain T4)</name>
    <name type="common">Noble rot fungus</name>
    <name type="synonym">Botrytis cinerea</name>
    <dbReference type="NCBI Taxonomy" id="999810"/>
    <lineage>
        <taxon>Eukaryota</taxon>
        <taxon>Fungi</taxon>
        <taxon>Dikarya</taxon>
        <taxon>Ascomycota</taxon>
        <taxon>Pezizomycotina</taxon>
        <taxon>Leotiomycetes</taxon>
        <taxon>Helotiales</taxon>
        <taxon>Sclerotiniaceae</taxon>
        <taxon>Botrytis</taxon>
    </lineage>
</organism>
<sequence length="124" mass="14170">MKAAKLLVLWGLGLVVWAAPVVVDSGVAAVIMPRSQEVDEDVIYTDYKRTTQPETEDDEDVIYTDYKRTTQPETEDDEDVIYTDYKRTTQPGDFDSSKPIFNLKSTDLLISETEDDEDVIYTDY</sequence>
<dbReference type="Proteomes" id="UP000008177">
    <property type="component" value="Unplaced contigs"/>
</dbReference>